<dbReference type="Proteomes" id="UP000198373">
    <property type="component" value="Unassembled WGS sequence"/>
</dbReference>
<dbReference type="AlphaFoldDB" id="A0A239ITQ6"/>
<dbReference type="RefSeq" id="WP_089307137.1">
    <property type="nucleotide sequence ID" value="NZ_FZOO01000011.1"/>
</dbReference>
<proteinExistence type="predicted"/>
<gene>
    <name evidence="1" type="ORF">SAMN06893096_111106</name>
</gene>
<protein>
    <submittedName>
        <fullName evidence="1">Uncharacterized protein</fullName>
    </submittedName>
</protein>
<accession>A0A239ITQ6</accession>
<name>A0A239ITQ6_9ACTN</name>
<reference evidence="2" key="1">
    <citation type="submission" date="2017-06" db="EMBL/GenBank/DDBJ databases">
        <authorList>
            <person name="Varghese N."/>
            <person name="Submissions S."/>
        </authorList>
    </citation>
    <scope>NUCLEOTIDE SEQUENCE [LARGE SCALE GENOMIC DNA]</scope>
    <source>
        <strain evidence="2">DSM 46839</strain>
    </source>
</reference>
<dbReference type="OrthoDB" id="5144898at2"/>
<keyword evidence="2" id="KW-1185">Reference proteome</keyword>
<evidence type="ECO:0000313" key="1">
    <source>
        <dbReference type="EMBL" id="SNS95814.1"/>
    </source>
</evidence>
<dbReference type="EMBL" id="FZOO01000011">
    <property type="protein sequence ID" value="SNS95814.1"/>
    <property type="molecule type" value="Genomic_DNA"/>
</dbReference>
<sequence length="193" mass="20984">MRVFDRVRQRFARPPEPVRAVVLASPDPHERVLAWGVLVRDGGWLVATSRGLRLVPADLPLTEAGEVGVLPWHQVGTARWTATADGGGHVEVTPLTEVEPGVQARLPVERHALSDAGGLPPVVRRRVDETVVASRRVPLPDRGGVVLVARRLPGQAAREWTVVFDDDADRSDPAAREVARQRLAEVVAADQPD</sequence>
<evidence type="ECO:0000313" key="2">
    <source>
        <dbReference type="Proteomes" id="UP000198373"/>
    </source>
</evidence>
<organism evidence="1 2">
    <name type="scientific">Geodermatophilus pulveris</name>
    <dbReference type="NCBI Taxonomy" id="1564159"/>
    <lineage>
        <taxon>Bacteria</taxon>
        <taxon>Bacillati</taxon>
        <taxon>Actinomycetota</taxon>
        <taxon>Actinomycetes</taxon>
        <taxon>Geodermatophilales</taxon>
        <taxon>Geodermatophilaceae</taxon>
        <taxon>Geodermatophilus</taxon>
    </lineage>
</organism>